<evidence type="ECO:0000256" key="8">
    <source>
        <dbReference type="PIRNR" id="PIRNR038148"/>
    </source>
</evidence>
<gene>
    <name evidence="11" type="ORF">LPJ64_005808</name>
</gene>
<evidence type="ECO:0000256" key="9">
    <source>
        <dbReference type="PROSITE-ProRule" id="PRU00023"/>
    </source>
</evidence>
<dbReference type="InterPro" id="IPR017408">
    <property type="entry name" value="Arginine_N-MeTrfase_2"/>
</dbReference>
<dbReference type="GO" id="GO:0005737">
    <property type="term" value="C:cytoplasm"/>
    <property type="evidence" value="ECO:0007669"/>
    <property type="project" value="UniProtKB-SubCell"/>
</dbReference>
<keyword evidence="9" id="KW-0040">ANK repeat</keyword>
<dbReference type="PIRSF" id="PIRSF038148">
    <property type="entry name" value="Arginine_N-mtfrase-2"/>
    <property type="match status" value="1"/>
</dbReference>
<name>A0A9W7XDP2_9FUNG</name>
<protein>
    <recommendedName>
        <fullName evidence="8">Arginine N-methyltransferase 2</fullName>
        <ecNumber evidence="8">2.1.1.-</ecNumber>
    </recommendedName>
</protein>
<dbReference type="InterPro" id="IPR002110">
    <property type="entry name" value="Ankyrin_rpt"/>
</dbReference>
<dbReference type="CDD" id="cd02440">
    <property type="entry name" value="AdoMet_MTases"/>
    <property type="match status" value="1"/>
</dbReference>
<keyword evidence="5 8" id="KW-0808">Transferase</keyword>
<dbReference type="Gene3D" id="1.25.40.20">
    <property type="entry name" value="Ankyrin repeat-containing domain"/>
    <property type="match status" value="1"/>
</dbReference>
<evidence type="ECO:0000313" key="12">
    <source>
        <dbReference type="Proteomes" id="UP001145021"/>
    </source>
</evidence>
<dbReference type="AlphaFoldDB" id="A0A9W7XDP2"/>
<dbReference type="Proteomes" id="UP001145021">
    <property type="component" value="Unassembled WGS sequence"/>
</dbReference>
<dbReference type="PROSITE" id="PS50297">
    <property type="entry name" value="ANK_REP_REGION"/>
    <property type="match status" value="1"/>
</dbReference>
<keyword evidence="7 8" id="KW-0539">Nucleus</keyword>
<dbReference type="EC" id="2.1.1.-" evidence="8"/>
<keyword evidence="6" id="KW-0949">S-adenosyl-L-methionine</keyword>
<sequence>MEELGVEQISKEARLLGACHEGNSQLVKDLLARDADIFVTDDTGRTALHFAAASGDVKTIKMVLEAGIPWNSLDDGNFTAGDYAEIGGHLEAYNELVQAGVRAELILRLLNRGSNDSEEKRAANEEYLSQPVVYSGDSLIDAEKNGVMMSWEAPLMELHAKTICTSPGKTVLNIGFGMGIIDSALQQLNPGKHVIVEAHPDVFQHMKNEGWDRKPSVHIVFGRWQDKIDEIRALGPYDGIFFDTFGEFYQDLDDFHKAIFVASDDGSVGPVLSQPDGIYSFFNGMGGDHRLFNDVYCDIVRADLMNLGIETEYSAVASDIAMDEETWKGIKRPYWMIKNYHLPTCKWIKK</sequence>
<dbReference type="SUPFAM" id="SSF48403">
    <property type="entry name" value="Ankyrin repeat"/>
    <property type="match status" value="1"/>
</dbReference>
<dbReference type="GO" id="GO:0019702">
    <property type="term" value="F:protein arginine N5-methyltransferase activity"/>
    <property type="evidence" value="ECO:0007669"/>
    <property type="project" value="TreeGrafter"/>
</dbReference>
<organism evidence="11 12">
    <name type="scientific">Coemansia asiatica</name>
    <dbReference type="NCBI Taxonomy" id="1052880"/>
    <lineage>
        <taxon>Eukaryota</taxon>
        <taxon>Fungi</taxon>
        <taxon>Fungi incertae sedis</taxon>
        <taxon>Zoopagomycota</taxon>
        <taxon>Kickxellomycotina</taxon>
        <taxon>Kickxellomycetes</taxon>
        <taxon>Kickxellales</taxon>
        <taxon>Kickxellaceae</taxon>
        <taxon>Coemansia</taxon>
    </lineage>
</organism>
<dbReference type="GO" id="GO:0005634">
    <property type="term" value="C:nucleus"/>
    <property type="evidence" value="ECO:0007669"/>
    <property type="project" value="UniProtKB-SubCell"/>
</dbReference>
<dbReference type="PANTHER" id="PTHR32379">
    <property type="entry name" value="GUANIDINOACETATE N-METHYLTRANSFERASE"/>
    <property type="match status" value="1"/>
</dbReference>
<evidence type="ECO:0000256" key="5">
    <source>
        <dbReference type="ARBA" id="ARBA00022679"/>
    </source>
</evidence>
<proteinExistence type="inferred from homology"/>
<dbReference type="SMART" id="SM00248">
    <property type="entry name" value="ANK"/>
    <property type="match status" value="3"/>
</dbReference>
<evidence type="ECO:0000256" key="2">
    <source>
        <dbReference type="ARBA" id="ARBA00011245"/>
    </source>
</evidence>
<evidence type="ECO:0000259" key="10">
    <source>
        <dbReference type="PROSITE" id="PS51559"/>
    </source>
</evidence>
<comment type="subcellular location">
    <subcellularLocation>
        <location evidence="8">Cytoplasm</location>
    </subcellularLocation>
    <subcellularLocation>
        <location evidence="8">Nucleus</location>
    </subcellularLocation>
</comment>
<comment type="caution">
    <text evidence="11">The sequence shown here is derived from an EMBL/GenBank/DDBJ whole genome shotgun (WGS) entry which is preliminary data.</text>
</comment>
<keyword evidence="12" id="KW-1185">Reference proteome</keyword>
<comment type="subunit">
    <text evidence="2 8">Monomer.</text>
</comment>
<keyword evidence="4 8" id="KW-0489">Methyltransferase</keyword>
<feature type="domain" description="RMT2" evidence="10">
    <location>
        <begin position="120"/>
        <end position="350"/>
    </location>
</feature>
<dbReference type="InterPro" id="IPR026480">
    <property type="entry name" value="RMT2_dom"/>
</dbReference>
<dbReference type="Gene3D" id="3.40.50.150">
    <property type="entry name" value="Vaccinia Virus protein VP39"/>
    <property type="match status" value="1"/>
</dbReference>
<dbReference type="Pfam" id="PF12796">
    <property type="entry name" value="Ank_2"/>
    <property type="match status" value="1"/>
</dbReference>
<dbReference type="PROSITE" id="PS50088">
    <property type="entry name" value="ANK_REPEAT"/>
    <property type="match status" value="1"/>
</dbReference>
<dbReference type="EMBL" id="JANBOH010000420">
    <property type="protein sequence ID" value="KAJ1642347.1"/>
    <property type="molecule type" value="Genomic_DNA"/>
</dbReference>
<evidence type="ECO:0000256" key="7">
    <source>
        <dbReference type="ARBA" id="ARBA00023242"/>
    </source>
</evidence>
<dbReference type="PROSITE" id="PS51559">
    <property type="entry name" value="SAM_RMT2"/>
    <property type="match status" value="1"/>
</dbReference>
<comment type="function">
    <text evidence="1 8">S-adenosyl-L-methionine-dependent protein-arginine N-methyltransferase that methylates the delta-nitrogen atom of arginine residues to form N5-methylarginine (type IV) in target proteins. Monomethylates ribosomal protein L12.</text>
</comment>
<dbReference type="InterPro" id="IPR051038">
    <property type="entry name" value="RMT2/GAMT_Mtase"/>
</dbReference>
<comment type="similarity">
    <text evidence="8">Belongs to the class I-like SAM-binding methyltransferase superfamily. RMT2 methyltransferase family.</text>
</comment>
<evidence type="ECO:0000256" key="6">
    <source>
        <dbReference type="ARBA" id="ARBA00022691"/>
    </source>
</evidence>
<evidence type="ECO:0000256" key="3">
    <source>
        <dbReference type="ARBA" id="ARBA00022490"/>
    </source>
</evidence>
<dbReference type="InterPro" id="IPR036770">
    <property type="entry name" value="Ankyrin_rpt-contain_sf"/>
</dbReference>
<accession>A0A9W7XDP2</accession>
<feature type="repeat" description="ANK" evidence="9">
    <location>
        <begin position="43"/>
        <end position="75"/>
    </location>
</feature>
<evidence type="ECO:0000256" key="4">
    <source>
        <dbReference type="ARBA" id="ARBA00022603"/>
    </source>
</evidence>
<reference evidence="11" key="1">
    <citation type="submission" date="2022-07" db="EMBL/GenBank/DDBJ databases">
        <title>Phylogenomic reconstructions and comparative analyses of Kickxellomycotina fungi.</title>
        <authorList>
            <person name="Reynolds N.K."/>
            <person name="Stajich J.E."/>
            <person name="Barry K."/>
            <person name="Grigoriev I.V."/>
            <person name="Crous P."/>
            <person name="Smith M.E."/>
        </authorList>
    </citation>
    <scope>NUCLEOTIDE SEQUENCE</scope>
    <source>
        <strain evidence="11">NBRC 105413</strain>
    </source>
</reference>
<evidence type="ECO:0000256" key="1">
    <source>
        <dbReference type="ARBA" id="ARBA00002207"/>
    </source>
</evidence>
<evidence type="ECO:0000313" key="11">
    <source>
        <dbReference type="EMBL" id="KAJ1642347.1"/>
    </source>
</evidence>
<dbReference type="PANTHER" id="PTHR32379:SF1">
    <property type="entry name" value="GUANIDINOACETATE N-METHYLTRANSFERASE"/>
    <property type="match status" value="1"/>
</dbReference>
<keyword evidence="3 8" id="KW-0963">Cytoplasm</keyword>
<dbReference type="GO" id="GO:0032259">
    <property type="term" value="P:methylation"/>
    <property type="evidence" value="ECO:0007669"/>
    <property type="project" value="UniProtKB-KW"/>
</dbReference>
<dbReference type="SUPFAM" id="SSF53335">
    <property type="entry name" value="S-adenosyl-L-methionine-dependent methyltransferases"/>
    <property type="match status" value="1"/>
</dbReference>
<dbReference type="InterPro" id="IPR029063">
    <property type="entry name" value="SAM-dependent_MTases_sf"/>
</dbReference>